<keyword evidence="1" id="KW-1133">Transmembrane helix</keyword>
<evidence type="ECO:0008006" key="4">
    <source>
        <dbReference type="Google" id="ProtNLM"/>
    </source>
</evidence>
<protein>
    <recommendedName>
        <fullName evidence="4">CU044_5270 family protein</fullName>
    </recommendedName>
</protein>
<feature type="transmembrane region" description="Helical" evidence="1">
    <location>
        <begin position="50"/>
        <end position="71"/>
    </location>
</feature>
<dbReference type="Proteomes" id="UP000199515">
    <property type="component" value="Unassembled WGS sequence"/>
</dbReference>
<keyword evidence="1" id="KW-0812">Transmembrane</keyword>
<evidence type="ECO:0000256" key="1">
    <source>
        <dbReference type="SAM" id="Phobius"/>
    </source>
</evidence>
<proteinExistence type="predicted"/>
<dbReference type="RefSeq" id="WP_091286108.1">
    <property type="nucleotide sequence ID" value="NZ_FNON01000001.1"/>
</dbReference>
<organism evidence="2 3">
    <name type="scientific">Amycolatopsis xylanica</name>
    <dbReference type="NCBI Taxonomy" id="589385"/>
    <lineage>
        <taxon>Bacteria</taxon>
        <taxon>Bacillati</taxon>
        <taxon>Actinomycetota</taxon>
        <taxon>Actinomycetes</taxon>
        <taxon>Pseudonocardiales</taxon>
        <taxon>Pseudonocardiaceae</taxon>
        <taxon>Amycolatopsis</taxon>
    </lineage>
</organism>
<sequence>MDELQLLKEAGDKTPLVTLAELAPARARLEAAIGASSVTAKAPRSRRRRLAWGGAGVIGLAAAITAVIAVAPVDEVAPRAVADPVRVLTEAAAAALLEPDAEPRPEQLIYTKTQNPGSVRESWLSVDGEHDGFIKQEQGDFPLPGCVNGKAQVIKGDEPLPGQFELCKPSPAYLRDLPTDADAMLAYLLKNHSGAEGDVNALGKDVASLANERYLRPAARAALFRAAAKVPGLSVVENAKDGIGRLGIGITWPTPHGSSKAAKPVILVFDPKTGIYLGDRSTAVVTRGIVDKIGDHP</sequence>
<dbReference type="EMBL" id="FNON01000001">
    <property type="protein sequence ID" value="SDW42403.1"/>
    <property type="molecule type" value="Genomic_DNA"/>
</dbReference>
<accession>A0A1H2TEM0</accession>
<gene>
    <name evidence="2" type="ORF">SAMN05421504_101541</name>
</gene>
<keyword evidence="3" id="KW-1185">Reference proteome</keyword>
<dbReference type="AlphaFoldDB" id="A0A1H2TEM0"/>
<dbReference type="OrthoDB" id="3612087at2"/>
<dbReference type="NCBIfam" id="NF038083">
    <property type="entry name" value="CU044_5270_fam"/>
    <property type="match status" value="1"/>
</dbReference>
<evidence type="ECO:0000313" key="2">
    <source>
        <dbReference type="EMBL" id="SDW42403.1"/>
    </source>
</evidence>
<reference evidence="2 3" key="1">
    <citation type="submission" date="2016-10" db="EMBL/GenBank/DDBJ databases">
        <authorList>
            <person name="de Groot N.N."/>
        </authorList>
    </citation>
    <scope>NUCLEOTIDE SEQUENCE [LARGE SCALE GENOMIC DNA]</scope>
    <source>
        <strain evidence="2 3">CPCC 202699</strain>
    </source>
</reference>
<dbReference type="STRING" id="589385.SAMN05421504_101541"/>
<keyword evidence="1" id="KW-0472">Membrane</keyword>
<dbReference type="InterPro" id="IPR047789">
    <property type="entry name" value="CU044_5270-like"/>
</dbReference>
<name>A0A1H2TEM0_9PSEU</name>
<evidence type="ECO:0000313" key="3">
    <source>
        <dbReference type="Proteomes" id="UP000199515"/>
    </source>
</evidence>